<sequence>MRGVSVVLFALLLCRVKAQQGSRCQGKWTQWFDRDNPDEDGDSETLADLWNEEYGLICRSPTLIDARIRGTEIRYNRNDDDISAYPLTGFRCRNKPKKRCRDYEVRFCCEIDPPKCRGHWTEWFDSDNPSREGDHELISNLLRRHPGKLCYQPIAIDARLAETEIRYDHALPNVEIDTEIGFKCNNEEGRQCPNYEVRFCCQEAVVPKCAGKSYWTPWLDRDNATGGGDYELIKDLILEEPKVCFRPIAIDARIVGGRRYDPHFPRITVNKDIGFQCNSSKELPCADYEVRFCCPERRLPKCPTGRRWTSWYDISDPTGRGDDELLEIMRRRHRNQICYSPSVIDAKLVNSSLRYDHTLPNVAVSPSTGLRCTNKEGPRCRDYEVRFCCRQAPKISCTRWTTWFDSDKPNGECDCEDIEQIVNRNPGVACYRPTAVDARLKLTNESLRYDPTLPNLLLDRKIGFRCMNRDGLKCQNYEARFCCPRAPVKKCPVAKYWTQWYDNDDPQGNGDEETLDALREEYPYEVCFKPHIIEARLKGSNLKHDHTLPNIVINNKLGFRCSNADGPPCSDYEVRLCCVPAPEPSCPTRTYLGYYNRYAYYSWTQWYDRDDGDGTGDIETIALLRRERPDDNICATPYAVDARLKRNRIRHDPNQPNIVMNTKIGFRCNNREPFPPCRDYEVRFCCRTS</sequence>
<keyword evidence="8" id="KW-1185">Reference proteome</keyword>
<feature type="domain" description="WxxW" evidence="6">
    <location>
        <begin position="603"/>
        <end position="686"/>
    </location>
</feature>
<evidence type="ECO:0000256" key="1">
    <source>
        <dbReference type="ARBA" id="ARBA00004613"/>
    </source>
</evidence>
<proteinExistence type="predicted"/>
<evidence type="ECO:0000256" key="5">
    <source>
        <dbReference type="SAM" id="SignalP"/>
    </source>
</evidence>
<feature type="chain" id="PRO_5045667409" description="WxxW domain-containing protein" evidence="5">
    <location>
        <begin position="19"/>
        <end position="689"/>
    </location>
</feature>
<dbReference type="InterPro" id="IPR039675">
    <property type="entry name" value="CILP1/CILP2"/>
</dbReference>
<feature type="domain" description="WxxW" evidence="6">
    <location>
        <begin position="308"/>
        <end position="389"/>
    </location>
</feature>
<feature type="domain" description="WxxW" evidence="6">
    <location>
        <begin position="120"/>
        <end position="201"/>
    </location>
</feature>
<protein>
    <recommendedName>
        <fullName evidence="6">WxxW domain-containing protein</fullName>
    </recommendedName>
</protein>
<feature type="signal peptide" evidence="5">
    <location>
        <begin position="1"/>
        <end position="18"/>
    </location>
</feature>
<name>A0ABP0F3R2_CLALP</name>
<dbReference type="PANTHER" id="PTHR15031">
    <property type="entry name" value="CARTILAGE INTERMEDIATE LAYER PROTEIN CLIP"/>
    <property type="match status" value="1"/>
</dbReference>
<feature type="domain" description="WxxW" evidence="6">
    <location>
        <begin position="28"/>
        <end position="109"/>
    </location>
</feature>
<dbReference type="InterPro" id="IPR025155">
    <property type="entry name" value="WxxW_domain"/>
</dbReference>
<comment type="subcellular location">
    <subcellularLocation>
        <location evidence="1">Secreted</location>
    </subcellularLocation>
</comment>
<evidence type="ECO:0000256" key="3">
    <source>
        <dbReference type="ARBA" id="ARBA00022729"/>
    </source>
</evidence>
<comment type="caution">
    <text evidence="7">The sequence shown here is derived from an EMBL/GenBank/DDBJ whole genome shotgun (WGS) entry which is preliminary data.</text>
</comment>
<dbReference type="EMBL" id="CAWYQH010000002">
    <property type="protein sequence ID" value="CAK8673069.1"/>
    <property type="molecule type" value="Genomic_DNA"/>
</dbReference>
<evidence type="ECO:0000256" key="4">
    <source>
        <dbReference type="ARBA" id="ARBA00023180"/>
    </source>
</evidence>
<accession>A0ABP0F3R2</accession>
<reference evidence="7 8" key="1">
    <citation type="submission" date="2024-02" db="EMBL/GenBank/DDBJ databases">
        <authorList>
            <person name="Daric V."/>
            <person name="Darras S."/>
        </authorList>
    </citation>
    <scope>NUCLEOTIDE SEQUENCE [LARGE SCALE GENOMIC DNA]</scope>
</reference>
<evidence type="ECO:0000256" key="2">
    <source>
        <dbReference type="ARBA" id="ARBA00022525"/>
    </source>
</evidence>
<feature type="domain" description="WxxW" evidence="6">
    <location>
        <begin position="400"/>
        <end position="483"/>
    </location>
</feature>
<dbReference type="Pfam" id="PF13330">
    <property type="entry name" value="Mucin2_WxxW"/>
    <property type="match status" value="7"/>
</dbReference>
<keyword evidence="3 5" id="KW-0732">Signal</keyword>
<evidence type="ECO:0000313" key="7">
    <source>
        <dbReference type="EMBL" id="CAK8673069.1"/>
    </source>
</evidence>
<keyword evidence="2" id="KW-0964">Secreted</keyword>
<gene>
    <name evidence="7" type="ORF">CVLEPA_LOCUS2855</name>
</gene>
<organism evidence="7 8">
    <name type="scientific">Clavelina lepadiformis</name>
    <name type="common">Light-bulb sea squirt</name>
    <name type="synonym">Ascidia lepadiformis</name>
    <dbReference type="NCBI Taxonomy" id="159417"/>
    <lineage>
        <taxon>Eukaryota</taxon>
        <taxon>Metazoa</taxon>
        <taxon>Chordata</taxon>
        <taxon>Tunicata</taxon>
        <taxon>Ascidiacea</taxon>
        <taxon>Aplousobranchia</taxon>
        <taxon>Clavelinidae</taxon>
        <taxon>Clavelina</taxon>
    </lineage>
</organism>
<dbReference type="PANTHER" id="PTHR15031:SF4">
    <property type="entry name" value="CARTILAGE INTERMEDIATE LAYER PROTEIN 1"/>
    <property type="match status" value="1"/>
</dbReference>
<feature type="domain" description="WxxW" evidence="6">
    <location>
        <begin position="497"/>
        <end position="578"/>
    </location>
</feature>
<feature type="domain" description="WxxW" evidence="6">
    <location>
        <begin position="215"/>
        <end position="294"/>
    </location>
</feature>
<keyword evidence="4" id="KW-0325">Glycoprotein</keyword>
<dbReference type="Proteomes" id="UP001642483">
    <property type="component" value="Unassembled WGS sequence"/>
</dbReference>
<evidence type="ECO:0000313" key="8">
    <source>
        <dbReference type="Proteomes" id="UP001642483"/>
    </source>
</evidence>
<evidence type="ECO:0000259" key="6">
    <source>
        <dbReference type="Pfam" id="PF13330"/>
    </source>
</evidence>